<keyword evidence="3" id="KW-0645">Protease</keyword>
<accession>A0A3P5XFB7</accession>
<dbReference type="InterPro" id="IPR036628">
    <property type="entry name" value="Clp_N_dom_sf"/>
</dbReference>
<dbReference type="OrthoDB" id="3628183at2"/>
<feature type="domain" description="Clp R" evidence="2">
    <location>
        <begin position="2"/>
        <end position="153"/>
    </location>
</feature>
<evidence type="ECO:0000313" key="4">
    <source>
        <dbReference type="Proteomes" id="UP000280861"/>
    </source>
</evidence>
<dbReference type="Gene3D" id="1.10.1780.10">
    <property type="entry name" value="Clp, N-terminal domain"/>
    <property type="match status" value="1"/>
</dbReference>
<sequence>MFERFASDTRRIVGYAMDEARDSGDRRLGTEHLLLGALHEPTATGVLGVTLQQAHAAAACLDAAALQAVGLSVAGFEPTSKPAPGRKPPFSSGAKAVMATMVHRATRQHAKEITTADLLLSLLEREEQDPVTALLAAMNVDRDAVRQRLAAPL</sequence>
<evidence type="ECO:0000259" key="2">
    <source>
        <dbReference type="PROSITE" id="PS51903"/>
    </source>
</evidence>
<dbReference type="SUPFAM" id="SSF81923">
    <property type="entry name" value="Double Clp-N motif"/>
    <property type="match status" value="1"/>
</dbReference>
<evidence type="ECO:0000256" key="1">
    <source>
        <dbReference type="PROSITE-ProRule" id="PRU01251"/>
    </source>
</evidence>
<keyword evidence="3" id="KW-0547">Nucleotide-binding</keyword>
<name>A0A3P5XFB7_9MICC</name>
<dbReference type="Proteomes" id="UP000280861">
    <property type="component" value="Unassembled WGS sequence"/>
</dbReference>
<dbReference type="PROSITE" id="PS51903">
    <property type="entry name" value="CLP_R"/>
    <property type="match status" value="1"/>
</dbReference>
<proteinExistence type="predicted"/>
<reference evidence="3 4" key="1">
    <citation type="submission" date="2018-11" db="EMBL/GenBank/DDBJ databases">
        <authorList>
            <person name="Criscuolo A."/>
        </authorList>
    </citation>
    <scope>NUCLEOTIDE SEQUENCE [LARGE SCALE GENOMIC DNA]</scope>
    <source>
        <strain evidence="3">AT11b</strain>
    </source>
</reference>
<keyword evidence="3" id="KW-0378">Hydrolase</keyword>
<dbReference type="GO" id="GO:0006508">
    <property type="term" value="P:proteolysis"/>
    <property type="evidence" value="ECO:0007669"/>
    <property type="project" value="UniProtKB-KW"/>
</dbReference>
<dbReference type="InterPro" id="IPR004176">
    <property type="entry name" value="Clp_R_N"/>
</dbReference>
<evidence type="ECO:0000313" key="3">
    <source>
        <dbReference type="EMBL" id="VDC29568.1"/>
    </source>
</evidence>
<keyword evidence="3" id="KW-0067">ATP-binding</keyword>
<dbReference type="Pfam" id="PF02861">
    <property type="entry name" value="Clp_N"/>
    <property type="match status" value="1"/>
</dbReference>
<organism evidence="3 4">
    <name type="scientific">Arthrobacter ulcerisalmonis</name>
    <dbReference type="NCBI Taxonomy" id="2483813"/>
    <lineage>
        <taxon>Bacteria</taxon>
        <taxon>Bacillati</taxon>
        <taxon>Actinomycetota</taxon>
        <taxon>Actinomycetes</taxon>
        <taxon>Micrococcales</taxon>
        <taxon>Micrococcaceae</taxon>
        <taxon>Arthrobacter</taxon>
    </lineage>
</organism>
<dbReference type="GO" id="GO:0008233">
    <property type="term" value="F:peptidase activity"/>
    <property type="evidence" value="ECO:0007669"/>
    <property type="project" value="UniProtKB-KW"/>
</dbReference>
<dbReference type="AlphaFoldDB" id="A0A3P5XFB7"/>
<dbReference type="RefSeq" id="WP_124092267.1">
    <property type="nucleotide sequence ID" value="NZ_CBCRYA010000023.1"/>
</dbReference>
<gene>
    <name evidence="3" type="primary">clpC1_2</name>
    <name evidence="3" type="ORF">PSET11_02247</name>
</gene>
<dbReference type="EMBL" id="UXAU01000031">
    <property type="protein sequence ID" value="VDC29568.1"/>
    <property type="molecule type" value="Genomic_DNA"/>
</dbReference>
<keyword evidence="4" id="KW-1185">Reference proteome</keyword>
<protein>
    <submittedName>
        <fullName evidence="3">ATP-dependent Clp protease ATP-binding subunit ClpC1</fullName>
    </submittedName>
</protein>
<dbReference type="GO" id="GO:0005524">
    <property type="term" value="F:ATP binding"/>
    <property type="evidence" value="ECO:0007669"/>
    <property type="project" value="UniProtKB-KW"/>
</dbReference>
<keyword evidence="1" id="KW-0677">Repeat</keyword>